<keyword evidence="3" id="KW-0804">Transcription</keyword>
<accession>A0A1Y3U4L1</accession>
<dbReference type="InterPro" id="IPR053142">
    <property type="entry name" value="PchR_regulatory_protein"/>
</dbReference>
<evidence type="ECO:0000313" key="6">
    <source>
        <dbReference type="Proteomes" id="UP000196560"/>
    </source>
</evidence>
<dbReference type="Proteomes" id="UP000196560">
    <property type="component" value="Unassembled WGS sequence"/>
</dbReference>
<dbReference type="PROSITE" id="PS01124">
    <property type="entry name" value="HTH_ARAC_FAMILY_2"/>
    <property type="match status" value="1"/>
</dbReference>
<dbReference type="GO" id="GO:0043565">
    <property type="term" value="F:sequence-specific DNA binding"/>
    <property type="evidence" value="ECO:0007669"/>
    <property type="project" value="InterPro"/>
</dbReference>
<evidence type="ECO:0000256" key="2">
    <source>
        <dbReference type="ARBA" id="ARBA00023125"/>
    </source>
</evidence>
<dbReference type="Pfam" id="PF12833">
    <property type="entry name" value="HTH_18"/>
    <property type="match status" value="1"/>
</dbReference>
<reference evidence="6" key="1">
    <citation type="submission" date="2017-04" db="EMBL/GenBank/DDBJ databases">
        <title>Function of individual gut microbiota members based on whole genome sequencing of pure cultures obtained from chicken caecum.</title>
        <authorList>
            <person name="Medvecky M."/>
            <person name="Cejkova D."/>
            <person name="Polansky O."/>
            <person name="Karasova D."/>
            <person name="Kubasova T."/>
            <person name="Cizek A."/>
            <person name="Rychlik I."/>
        </authorList>
    </citation>
    <scope>NUCLEOTIDE SEQUENCE [LARGE SCALE GENOMIC DNA]</scope>
    <source>
        <strain evidence="6">An70</strain>
    </source>
</reference>
<keyword evidence="2" id="KW-0238">DNA-binding</keyword>
<dbReference type="InterPro" id="IPR009057">
    <property type="entry name" value="Homeodomain-like_sf"/>
</dbReference>
<dbReference type="InterPro" id="IPR018060">
    <property type="entry name" value="HTH_AraC"/>
</dbReference>
<dbReference type="InterPro" id="IPR018062">
    <property type="entry name" value="HTH_AraC-typ_CS"/>
</dbReference>
<dbReference type="SUPFAM" id="SSF46689">
    <property type="entry name" value="Homeodomain-like"/>
    <property type="match status" value="1"/>
</dbReference>
<dbReference type="AlphaFoldDB" id="A0A1Y3U4L1"/>
<dbReference type="STRING" id="1118060.GCA_000311845_01255"/>
<evidence type="ECO:0000259" key="4">
    <source>
        <dbReference type="PROSITE" id="PS01124"/>
    </source>
</evidence>
<name>A0A1Y3U4L1_9ACTN</name>
<dbReference type="PANTHER" id="PTHR47893:SF1">
    <property type="entry name" value="REGULATORY PROTEIN PCHR"/>
    <property type="match status" value="1"/>
</dbReference>
<keyword evidence="1" id="KW-0805">Transcription regulation</keyword>
<dbReference type="SMART" id="SM00342">
    <property type="entry name" value="HTH_ARAC"/>
    <property type="match status" value="1"/>
</dbReference>
<dbReference type="PROSITE" id="PS00041">
    <property type="entry name" value="HTH_ARAC_FAMILY_1"/>
    <property type="match status" value="1"/>
</dbReference>
<comment type="caution">
    <text evidence="5">The sequence shown here is derived from an EMBL/GenBank/DDBJ whole genome shotgun (WGS) entry which is preliminary data.</text>
</comment>
<organism evidence="5 6">
    <name type="scientific">Enorma massiliensis</name>
    <dbReference type="NCBI Taxonomy" id="1472761"/>
    <lineage>
        <taxon>Bacteria</taxon>
        <taxon>Bacillati</taxon>
        <taxon>Actinomycetota</taxon>
        <taxon>Coriobacteriia</taxon>
        <taxon>Coriobacteriales</taxon>
        <taxon>Coriobacteriaceae</taxon>
        <taxon>Enorma</taxon>
    </lineage>
</organism>
<dbReference type="GO" id="GO:0003700">
    <property type="term" value="F:DNA-binding transcription factor activity"/>
    <property type="evidence" value="ECO:0007669"/>
    <property type="project" value="InterPro"/>
</dbReference>
<dbReference type="PANTHER" id="PTHR47893">
    <property type="entry name" value="REGULATORY PROTEIN PCHR"/>
    <property type="match status" value="1"/>
</dbReference>
<dbReference type="eggNOG" id="COG2207">
    <property type="taxonomic scope" value="Bacteria"/>
</dbReference>
<proteinExistence type="predicted"/>
<protein>
    <recommendedName>
        <fullName evidence="4">HTH araC/xylS-type domain-containing protein</fullName>
    </recommendedName>
</protein>
<evidence type="ECO:0000256" key="1">
    <source>
        <dbReference type="ARBA" id="ARBA00023015"/>
    </source>
</evidence>
<evidence type="ECO:0000256" key="3">
    <source>
        <dbReference type="ARBA" id="ARBA00023163"/>
    </source>
</evidence>
<dbReference type="Gene3D" id="1.10.10.60">
    <property type="entry name" value="Homeodomain-like"/>
    <property type="match status" value="1"/>
</dbReference>
<gene>
    <name evidence="5" type="ORF">B5G21_03285</name>
</gene>
<evidence type="ECO:0000313" key="5">
    <source>
        <dbReference type="EMBL" id="OUN43724.1"/>
    </source>
</evidence>
<sequence length="333" mass="36343">MCCACRSLVRIRKAEGGGAVADRLDELYRPQIEQFGITLEEAGDALTGAVSDERARACVVVYRLKGLCVVTSHRIEVRSDMAFHERSVPGLCVCTLSADSLSLCPVAQPNRAQRAGNVAVFGHADDPQRCVLRAGDVHDAVSVTFLPEWFSRLEAREQRSALELIDEPGSACDAELACALDRCLCSMTPLFGGRLLDSASALRGAETAARTAIAWFEERSRAERAAGTREQARLVRAAERLVAMRMDEMLTLDELARALLTSRTRLCAVFRQETGESLGAYIRRSKMERARQLLERGGLSVSEVARGVGYPRVSSFTVAFERAFGMPPSAIGE</sequence>
<feature type="domain" description="HTH araC/xylS-type" evidence="4">
    <location>
        <begin position="236"/>
        <end position="333"/>
    </location>
</feature>
<dbReference type="EMBL" id="NFHO01000003">
    <property type="protein sequence ID" value="OUN43724.1"/>
    <property type="molecule type" value="Genomic_DNA"/>
</dbReference>
<keyword evidence="6" id="KW-1185">Reference proteome</keyword>